<dbReference type="HOGENOM" id="CLU_2016508_0_0_1"/>
<dbReference type="EMBL" id="ML006008">
    <property type="protein sequence ID" value="RKP17135.1"/>
    <property type="molecule type" value="Genomic_DNA"/>
</dbReference>
<evidence type="ECO:0000313" key="4">
    <source>
        <dbReference type="Proteomes" id="UP000030755"/>
    </source>
</evidence>
<dbReference type="Proteomes" id="UP000281549">
    <property type="component" value="Unassembled WGS sequence"/>
</dbReference>
<reference evidence="3" key="3">
    <citation type="submission" date="2018-08" db="EMBL/GenBank/DDBJ databases">
        <title>Leveraging single-cell genomics to expand the Fungal Tree of Life.</title>
        <authorList>
            <consortium name="DOE Joint Genome Institute"/>
            <person name="Ahrendt S.R."/>
            <person name="Quandt C.A."/>
            <person name="Ciobanu D."/>
            <person name="Clum A."/>
            <person name="Salamov A."/>
            <person name="Andreopoulos B."/>
            <person name="Cheng J.-F."/>
            <person name="Woyke T."/>
            <person name="Pelin A."/>
            <person name="Henrissat B."/>
            <person name="Reynolds N."/>
            <person name="Benny G.L."/>
            <person name="Smith M.E."/>
            <person name="James T.Y."/>
            <person name="Grigoriev I.V."/>
        </authorList>
    </citation>
    <scope>NUCLEOTIDE SEQUENCE</scope>
    <source>
        <strain evidence="3">CSF55</strain>
    </source>
</reference>
<name>A0A075B1W7_ROZAC</name>
<protein>
    <submittedName>
        <fullName evidence="2">Uncharacterized protein</fullName>
    </submittedName>
</protein>
<reference evidence="2 4" key="1">
    <citation type="journal article" date="2013" name="Curr. Biol.">
        <title>Shared signatures of parasitism and phylogenomics unite Cryptomycota and microsporidia.</title>
        <authorList>
            <person name="James T.Y."/>
            <person name="Pelin A."/>
            <person name="Bonen L."/>
            <person name="Ahrendt S."/>
            <person name="Sain D."/>
            <person name="Corradi N."/>
            <person name="Stajich J.E."/>
        </authorList>
    </citation>
    <scope>NUCLEOTIDE SEQUENCE [LARGE SCALE GENOMIC DNA]</scope>
    <source>
        <strain evidence="2">CSF55</strain>
        <strain evidence="2">CSF55</strain>
    </source>
</reference>
<dbReference type="AlphaFoldDB" id="A0A075B1W7"/>
<keyword evidence="4" id="KW-1185">Reference proteome</keyword>
<evidence type="ECO:0000256" key="1">
    <source>
        <dbReference type="SAM" id="MobiDB-lite"/>
    </source>
</evidence>
<sequence length="123" mass="14199">MYAIDDEQLNFTKEHLANRRKQNNLLNQKLPEVPHQVNDNVKDVGPCPAPPPPTLMPVSVETNARNFKRTYFLNSYLCKRFPSYTPRLPNFNIGRKQGGLHSAIYRCKVFEEGINWQVNASKI</sequence>
<feature type="region of interest" description="Disordered" evidence="1">
    <location>
        <begin position="36"/>
        <end position="55"/>
    </location>
</feature>
<reference evidence="5" key="2">
    <citation type="journal article" date="2018" name="Nat. Microbiol.">
        <title>Leveraging single-cell genomics to expand the fungal tree of life.</title>
        <authorList>
            <person name="Ahrendt S.R."/>
            <person name="Quandt C.A."/>
            <person name="Ciobanu D."/>
            <person name="Clum A."/>
            <person name="Salamov A."/>
            <person name="Andreopoulos B."/>
            <person name="Cheng J.F."/>
            <person name="Woyke T."/>
            <person name="Pelin A."/>
            <person name="Henrissat B."/>
            <person name="Reynolds N.K."/>
            <person name="Benny G.L."/>
            <person name="Smith M.E."/>
            <person name="James T.Y."/>
            <person name="Grigoriev I.V."/>
        </authorList>
    </citation>
    <scope>NUCLEOTIDE SEQUENCE [LARGE SCALE GENOMIC DNA]</scope>
    <source>
        <strain evidence="5">CSF55</strain>
    </source>
</reference>
<dbReference type="EMBL" id="KE560911">
    <property type="protein sequence ID" value="EPZ34793.1"/>
    <property type="molecule type" value="Genomic_DNA"/>
</dbReference>
<evidence type="ECO:0000313" key="3">
    <source>
        <dbReference type="EMBL" id="RKP17135.1"/>
    </source>
</evidence>
<accession>A0A075B1W7</accession>
<organism evidence="2 4">
    <name type="scientific">Rozella allomycis (strain CSF55)</name>
    <dbReference type="NCBI Taxonomy" id="988480"/>
    <lineage>
        <taxon>Eukaryota</taxon>
        <taxon>Fungi</taxon>
        <taxon>Fungi incertae sedis</taxon>
        <taxon>Cryptomycota</taxon>
        <taxon>Cryptomycota incertae sedis</taxon>
        <taxon>Rozella</taxon>
    </lineage>
</organism>
<proteinExistence type="predicted"/>
<dbReference type="Proteomes" id="UP000030755">
    <property type="component" value="Unassembled WGS sequence"/>
</dbReference>
<evidence type="ECO:0000313" key="5">
    <source>
        <dbReference type="Proteomes" id="UP000281549"/>
    </source>
</evidence>
<evidence type="ECO:0000313" key="2">
    <source>
        <dbReference type="EMBL" id="EPZ34793.1"/>
    </source>
</evidence>
<gene>
    <name evidence="2" type="ORF">O9G_005885</name>
    <name evidence="3" type="ORF">ROZALSC1DRAFT_31032</name>
</gene>